<evidence type="ECO:0000259" key="2">
    <source>
        <dbReference type="Pfam" id="PF26061"/>
    </source>
</evidence>
<dbReference type="PROSITE" id="PS51257">
    <property type="entry name" value="PROKAR_LIPOPROTEIN"/>
    <property type="match status" value="1"/>
</dbReference>
<feature type="chain" id="PRO_5042564968" description="DUF8021 domain-containing protein" evidence="1">
    <location>
        <begin position="23"/>
        <end position="264"/>
    </location>
</feature>
<sequence>MLAVRLAPWLAVLLQHVPHAVAACSRESLLAAAEKYVELQASGKLDLTTLSAAATVAYKENNANHDIKTGVLSQGLKVSYNRSTADPVACASYTELVALTPKPYVIATQITHNATDMSVTLIDTIAATTGALRFDAATTLKYFQAEDWSTLPAEKRPSRELLRNTIDAYLDMWTNATAIDAIPFGTPCERVEGSARVSPCTGGAPRGGSKQPNNMRRYVIDEVVGSADVLCQFSAVGAIPDSHEVRIEGGKVRYVHTITLSAPK</sequence>
<dbReference type="Pfam" id="PF26061">
    <property type="entry name" value="DUF8021"/>
    <property type="match status" value="1"/>
</dbReference>
<evidence type="ECO:0000313" key="3">
    <source>
        <dbReference type="EMBL" id="KAK1749753.1"/>
    </source>
</evidence>
<name>A0AAJ0B137_9PEZI</name>
<organism evidence="3 4">
    <name type="scientific">Echria macrotheca</name>
    <dbReference type="NCBI Taxonomy" id="438768"/>
    <lineage>
        <taxon>Eukaryota</taxon>
        <taxon>Fungi</taxon>
        <taxon>Dikarya</taxon>
        <taxon>Ascomycota</taxon>
        <taxon>Pezizomycotina</taxon>
        <taxon>Sordariomycetes</taxon>
        <taxon>Sordariomycetidae</taxon>
        <taxon>Sordariales</taxon>
        <taxon>Schizotheciaceae</taxon>
        <taxon>Echria</taxon>
    </lineage>
</organism>
<evidence type="ECO:0000256" key="1">
    <source>
        <dbReference type="SAM" id="SignalP"/>
    </source>
</evidence>
<protein>
    <recommendedName>
        <fullName evidence="2">DUF8021 domain-containing protein</fullName>
    </recommendedName>
</protein>
<evidence type="ECO:0000313" key="4">
    <source>
        <dbReference type="Proteomes" id="UP001239445"/>
    </source>
</evidence>
<keyword evidence="1" id="KW-0732">Signal</keyword>
<dbReference type="AlphaFoldDB" id="A0AAJ0B137"/>
<reference evidence="3" key="1">
    <citation type="submission" date="2023-06" db="EMBL/GenBank/DDBJ databases">
        <title>Genome-scale phylogeny and comparative genomics of the fungal order Sordariales.</title>
        <authorList>
            <consortium name="Lawrence Berkeley National Laboratory"/>
            <person name="Hensen N."/>
            <person name="Bonometti L."/>
            <person name="Westerberg I."/>
            <person name="Brannstrom I.O."/>
            <person name="Guillou S."/>
            <person name="Cros-Aarteil S."/>
            <person name="Calhoun S."/>
            <person name="Haridas S."/>
            <person name="Kuo A."/>
            <person name="Mondo S."/>
            <person name="Pangilinan J."/>
            <person name="Riley R."/>
            <person name="Labutti K."/>
            <person name="Andreopoulos B."/>
            <person name="Lipzen A."/>
            <person name="Chen C."/>
            <person name="Yanf M."/>
            <person name="Daum C."/>
            <person name="Ng V."/>
            <person name="Clum A."/>
            <person name="Steindorff A."/>
            <person name="Ohm R."/>
            <person name="Martin F."/>
            <person name="Silar P."/>
            <person name="Natvig D."/>
            <person name="Lalanne C."/>
            <person name="Gautier V."/>
            <person name="Ament-Velasquez S.L."/>
            <person name="Kruys A."/>
            <person name="Hutchinson M.I."/>
            <person name="Powell A.J."/>
            <person name="Barry K."/>
            <person name="Miller A.N."/>
            <person name="Grigoriev I.V."/>
            <person name="Debuchy R."/>
            <person name="Gladieux P."/>
            <person name="Thoren M.H."/>
            <person name="Johannesson H."/>
        </authorList>
    </citation>
    <scope>NUCLEOTIDE SEQUENCE</scope>
    <source>
        <strain evidence="3">PSN4</strain>
    </source>
</reference>
<proteinExistence type="predicted"/>
<feature type="domain" description="DUF8021" evidence="2">
    <location>
        <begin position="155"/>
        <end position="259"/>
    </location>
</feature>
<feature type="signal peptide" evidence="1">
    <location>
        <begin position="1"/>
        <end position="22"/>
    </location>
</feature>
<accession>A0AAJ0B137</accession>
<dbReference type="InterPro" id="IPR058334">
    <property type="entry name" value="DUF8021"/>
</dbReference>
<dbReference type="Proteomes" id="UP001239445">
    <property type="component" value="Unassembled WGS sequence"/>
</dbReference>
<dbReference type="EMBL" id="MU839852">
    <property type="protein sequence ID" value="KAK1749753.1"/>
    <property type="molecule type" value="Genomic_DNA"/>
</dbReference>
<comment type="caution">
    <text evidence="3">The sequence shown here is derived from an EMBL/GenBank/DDBJ whole genome shotgun (WGS) entry which is preliminary data.</text>
</comment>
<gene>
    <name evidence="3" type="ORF">QBC47DRAFT_439774</name>
</gene>
<keyword evidence="4" id="KW-1185">Reference proteome</keyword>